<reference evidence="2 3" key="1">
    <citation type="submission" date="2018-03" db="EMBL/GenBank/DDBJ databases">
        <title>Genomic Encyclopedia of Type Strains, Phase III (KMG-III): the genomes of soil and plant-associated and newly described type strains.</title>
        <authorList>
            <person name="Whitman W."/>
        </authorList>
    </citation>
    <scope>NUCLEOTIDE SEQUENCE [LARGE SCALE GENOMIC DNA]</scope>
    <source>
        <strain evidence="2 3">CGMCC 4.7067</strain>
    </source>
</reference>
<organism evidence="2 3">
    <name type="scientific">Glycomyces artemisiae</name>
    <dbReference type="NCBI Taxonomy" id="1076443"/>
    <lineage>
        <taxon>Bacteria</taxon>
        <taxon>Bacillati</taxon>
        <taxon>Actinomycetota</taxon>
        <taxon>Actinomycetes</taxon>
        <taxon>Glycomycetales</taxon>
        <taxon>Glycomycetaceae</taxon>
        <taxon>Glycomyces</taxon>
    </lineage>
</organism>
<protein>
    <submittedName>
        <fullName evidence="2">Uncharacterized protein</fullName>
    </submittedName>
</protein>
<name>A0A2T0UE74_9ACTN</name>
<evidence type="ECO:0000313" key="2">
    <source>
        <dbReference type="EMBL" id="PRY56213.1"/>
    </source>
</evidence>
<dbReference type="EMBL" id="PVTJ01000010">
    <property type="protein sequence ID" value="PRY56213.1"/>
    <property type="molecule type" value="Genomic_DNA"/>
</dbReference>
<gene>
    <name evidence="2" type="ORF">B0I28_11095</name>
</gene>
<proteinExistence type="predicted"/>
<dbReference type="AlphaFoldDB" id="A0A2T0UE74"/>
<evidence type="ECO:0000256" key="1">
    <source>
        <dbReference type="SAM" id="MobiDB-lite"/>
    </source>
</evidence>
<feature type="region of interest" description="Disordered" evidence="1">
    <location>
        <begin position="81"/>
        <end position="132"/>
    </location>
</feature>
<keyword evidence="3" id="KW-1185">Reference proteome</keyword>
<accession>A0A2T0UE74</accession>
<feature type="compositionally biased region" description="Polar residues" evidence="1">
    <location>
        <begin position="122"/>
        <end position="132"/>
    </location>
</feature>
<feature type="compositionally biased region" description="Low complexity" evidence="1">
    <location>
        <begin position="87"/>
        <end position="111"/>
    </location>
</feature>
<comment type="caution">
    <text evidence="2">The sequence shown here is derived from an EMBL/GenBank/DDBJ whole genome shotgun (WGS) entry which is preliminary data.</text>
</comment>
<sequence>MICASSGLRAAATSSRWNAAFASVRESARSRGSTHAWSFSRSSGAAFAAARRAATGSSPARTSNRSAMSFGVGTVTMLPWPGTAVTRPSAASRWSASRSGMRETSNSAARSRSIRRAPGRSPTVTMRSRSAW</sequence>
<dbReference type="Proteomes" id="UP000238176">
    <property type="component" value="Unassembled WGS sequence"/>
</dbReference>
<evidence type="ECO:0000313" key="3">
    <source>
        <dbReference type="Proteomes" id="UP000238176"/>
    </source>
</evidence>